<dbReference type="SUPFAM" id="SSF88713">
    <property type="entry name" value="Glycoside hydrolase/deacetylase"/>
    <property type="match status" value="1"/>
</dbReference>
<dbReference type="EMBL" id="DVHF01000011">
    <property type="protein sequence ID" value="HIR56254.1"/>
    <property type="molecule type" value="Genomic_DNA"/>
</dbReference>
<evidence type="ECO:0000259" key="2">
    <source>
        <dbReference type="PROSITE" id="PS51677"/>
    </source>
</evidence>
<dbReference type="AlphaFoldDB" id="A0A9D1DP15"/>
<name>A0A9D1DP15_9FIRM</name>
<reference evidence="3" key="2">
    <citation type="journal article" date="2021" name="PeerJ">
        <title>Extensive microbial diversity within the chicken gut microbiome revealed by metagenomics and culture.</title>
        <authorList>
            <person name="Gilroy R."/>
            <person name="Ravi A."/>
            <person name="Getino M."/>
            <person name="Pursley I."/>
            <person name="Horton D.L."/>
            <person name="Alikhan N.F."/>
            <person name="Baker D."/>
            <person name="Gharbi K."/>
            <person name="Hall N."/>
            <person name="Watson M."/>
            <person name="Adriaenssens E.M."/>
            <person name="Foster-Nyarko E."/>
            <person name="Jarju S."/>
            <person name="Secka A."/>
            <person name="Antonio M."/>
            <person name="Oren A."/>
            <person name="Chaudhuri R.R."/>
            <person name="La Ragione R."/>
            <person name="Hildebrand F."/>
            <person name="Pallen M.J."/>
        </authorList>
    </citation>
    <scope>NUCLEOTIDE SEQUENCE</scope>
    <source>
        <strain evidence="3">ChiSjej1B19-7085</strain>
    </source>
</reference>
<evidence type="ECO:0000256" key="1">
    <source>
        <dbReference type="ARBA" id="ARBA00022729"/>
    </source>
</evidence>
<dbReference type="InterPro" id="IPR002509">
    <property type="entry name" value="NODB_dom"/>
</dbReference>
<evidence type="ECO:0000313" key="3">
    <source>
        <dbReference type="EMBL" id="HIR56254.1"/>
    </source>
</evidence>
<dbReference type="GO" id="GO:0016810">
    <property type="term" value="F:hydrolase activity, acting on carbon-nitrogen (but not peptide) bonds"/>
    <property type="evidence" value="ECO:0007669"/>
    <property type="project" value="InterPro"/>
</dbReference>
<dbReference type="GO" id="GO:0005975">
    <property type="term" value="P:carbohydrate metabolic process"/>
    <property type="evidence" value="ECO:0007669"/>
    <property type="project" value="InterPro"/>
</dbReference>
<comment type="caution">
    <text evidence="3">The sequence shown here is derived from an EMBL/GenBank/DDBJ whole genome shotgun (WGS) entry which is preliminary data.</text>
</comment>
<dbReference type="CDD" id="cd10918">
    <property type="entry name" value="CE4_NodB_like_5s_6s"/>
    <property type="match status" value="1"/>
</dbReference>
<dbReference type="Proteomes" id="UP000886785">
    <property type="component" value="Unassembled WGS sequence"/>
</dbReference>
<protein>
    <submittedName>
        <fullName evidence="3">Polysaccharide deacetylase family protein</fullName>
    </submittedName>
</protein>
<keyword evidence="1" id="KW-0732">Signal</keyword>
<dbReference type="PROSITE" id="PS51677">
    <property type="entry name" value="NODB"/>
    <property type="match status" value="1"/>
</dbReference>
<organism evidence="3 4">
    <name type="scientific">Candidatus Gallacutalibacter pullicola</name>
    <dbReference type="NCBI Taxonomy" id="2840830"/>
    <lineage>
        <taxon>Bacteria</taxon>
        <taxon>Bacillati</taxon>
        <taxon>Bacillota</taxon>
        <taxon>Clostridia</taxon>
        <taxon>Eubacteriales</taxon>
        <taxon>Candidatus Gallacutalibacter</taxon>
    </lineage>
</organism>
<sequence length="294" mass="33764">MFLSFSINKRGFWAICAAFLTGVLLGLVRMNFSQPAAVDAAVQEGIPVPVIMYHSILKDESRQGKYVISPSELESDMKYLRDHGYTAVTVRDLIAYVNDEGDLPEKPVMLTFDDGYYNNYLYAYPLAEKYGMKIIIAPIGYYTDVFSETGEENGNYSHLTWDRIREMQESGLVEFQNHSYNMHASEKGGRMGTRQMDGEDLQTYTENLTDDLQMMQRKMTENTGYTPDAFVYPFGLISKSEPEIIKRLGFQCTFTCEERMNYLTRDPEKLFDLGRYLRPSGRSSDAYFRNIGVE</sequence>
<dbReference type="PANTHER" id="PTHR34216">
    <property type="match status" value="1"/>
</dbReference>
<accession>A0A9D1DP15</accession>
<reference evidence="3" key="1">
    <citation type="submission" date="2020-10" db="EMBL/GenBank/DDBJ databases">
        <authorList>
            <person name="Gilroy R."/>
        </authorList>
    </citation>
    <scope>NUCLEOTIDE SEQUENCE</scope>
    <source>
        <strain evidence="3">ChiSjej1B19-7085</strain>
    </source>
</reference>
<dbReference type="Gene3D" id="3.20.20.370">
    <property type="entry name" value="Glycoside hydrolase/deacetylase"/>
    <property type="match status" value="1"/>
</dbReference>
<proteinExistence type="predicted"/>
<dbReference type="PANTHER" id="PTHR34216:SF7">
    <property type="entry name" value="POLY-BETA-1,6-N-ACETYL-D-GLUCOSAMINE N-DEACETYLASE"/>
    <property type="match status" value="1"/>
</dbReference>
<dbReference type="Pfam" id="PF01522">
    <property type="entry name" value="Polysacc_deac_1"/>
    <property type="match status" value="1"/>
</dbReference>
<feature type="domain" description="NodB homology" evidence="2">
    <location>
        <begin position="106"/>
        <end position="294"/>
    </location>
</feature>
<evidence type="ECO:0000313" key="4">
    <source>
        <dbReference type="Proteomes" id="UP000886785"/>
    </source>
</evidence>
<gene>
    <name evidence="3" type="ORF">IAA54_01145</name>
</gene>
<dbReference type="InterPro" id="IPR051398">
    <property type="entry name" value="Polysacch_Deacetylase"/>
</dbReference>
<dbReference type="InterPro" id="IPR011330">
    <property type="entry name" value="Glyco_hydro/deAcase_b/a-brl"/>
</dbReference>